<dbReference type="PANTHER" id="PTHR21017">
    <property type="entry name" value="NIPSNAP-RELATED"/>
    <property type="match status" value="1"/>
</dbReference>
<proteinExistence type="inferred from homology"/>
<dbReference type="EMBL" id="FMBM01000003">
    <property type="protein sequence ID" value="SCC82752.1"/>
    <property type="molecule type" value="Genomic_DNA"/>
</dbReference>
<dbReference type="InterPro" id="IPR012577">
    <property type="entry name" value="NIPSNAP"/>
</dbReference>
<dbReference type="InterPro" id="IPR011008">
    <property type="entry name" value="Dimeric_a/b-barrel"/>
</dbReference>
<reference evidence="4 6" key="2">
    <citation type="submission" date="2016-08" db="EMBL/GenBank/DDBJ databases">
        <authorList>
            <person name="Varghese N."/>
            <person name="Submissions Spin"/>
        </authorList>
    </citation>
    <scope>NUCLEOTIDE SEQUENCE [LARGE SCALE GENOMIC DNA]</scope>
    <source>
        <strain evidence="4 6">HL-109</strain>
    </source>
</reference>
<protein>
    <submittedName>
        <fullName evidence="3">NIPSNAP protein</fullName>
    </submittedName>
</protein>
<dbReference type="RefSeq" id="WP_074446611.1">
    <property type="nucleotide sequence ID" value="NZ_FMBM01000003.1"/>
</dbReference>
<dbReference type="InterPro" id="IPR051557">
    <property type="entry name" value="NipSnap_domain"/>
</dbReference>
<feature type="domain" description="NIPSNAP" evidence="2">
    <location>
        <begin position="4"/>
        <end position="102"/>
    </location>
</feature>
<keyword evidence="6" id="KW-1185">Reference proteome</keyword>
<dbReference type="Proteomes" id="UP000050497">
    <property type="component" value="Unassembled WGS sequence"/>
</dbReference>
<evidence type="ECO:0000313" key="4">
    <source>
        <dbReference type="EMBL" id="SCC82752.1"/>
    </source>
</evidence>
<reference evidence="3 5" key="1">
    <citation type="submission" date="2015-09" db="EMBL/GenBank/DDBJ databases">
        <title>Identification and resolution of microdiversity through metagenomic sequencing of parallel consortia.</title>
        <authorList>
            <person name="Nelson W.C."/>
            <person name="Romine M.F."/>
            <person name="Lindemann S.R."/>
        </authorList>
    </citation>
    <scope>NUCLEOTIDE SEQUENCE [LARGE SCALE GENOMIC DNA]</scope>
    <source>
        <strain evidence="3">HL-109</strain>
    </source>
</reference>
<dbReference type="PANTHER" id="PTHR21017:SF17">
    <property type="entry name" value="PROTEIN NIPSNAP"/>
    <property type="match status" value="1"/>
</dbReference>
<gene>
    <name evidence="4" type="ORF">GA0071312_3762</name>
    <name evidence="3" type="ORF">HLUCCO17_00330</name>
</gene>
<evidence type="ECO:0000313" key="3">
    <source>
        <dbReference type="EMBL" id="KPQ12573.1"/>
    </source>
</evidence>
<evidence type="ECO:0000313" key="6">
    <source>
        <dbReference type="Proteomes" id="UP000182800"/>
    </source>
</evidence>
<dbReference type="EMBL" id="LJSX01000001">
    <property type="protein sequence ID" value="KPQ12573.1"/>
    <property type="molecule type" value="Genomic_DNA"/>
</dbReference>
<dbReference type="SUPFAM" id="SSF54909">
    <property type="entry name" value="Dimeric alpha+beta barrel"/>
    <property type="match status" value="1"/>
</dbReference>
<evidence type="ECO:0000259" key="2">
    <source>
        <dbReference type="Pfam" id="PF07978"/>
    </source>
</evidence>
<organism evidence="3 5">
    <name type="scientific">Saliniramus fredricksonii</name>
    <dbReference type="NCBI Taxonomy" id="1653334"/>
    <lineage>
        <taxon>Bacteria</taxon>
        <taxon>Pseudomonadati</taxon>
        <taxon>Pseudomonadota</taxon>
        <taxon>Alphaproteobacteria</taxon>
        <taxon>Hyphomicrobiales</taxon>
        <taxon>Salinarimonadaceae</taxon>
        <taxon>Saliniramus</taxon>
    </lineage>
</organism>
<name>A0A0P7Y5P0_9HYPH</name>
<sequence length="109" mass="12532">MLIDMRIYRCQPGRLKAHLALYEERGKAPQTRHLGEPLAYLTTETGNPNEYVHMWMYQDAADRERRRAAMQADPDWQAYLAASAELGALEHQENKLMKPVDFFAAPARG</sequence>
<evidence type="ECO:0000256" key="1">
    <source>
        <dbReference type="ARBA" id="ARBA00005291"/>
    </source>
</evidence>
<evidence type="ECO:0000313" key="5">
    <source>
        <dbReference type="Proteomes" id="UP000050497"/>
    </source>
</evidence>
<dbReference type="Gene3D" id="3.30.70.100">
    <property type="match status" value="1"/>
</dbReference>
<dbReference type="Proteomes" id="UP000182800">
    <property type="component" value="Unassembled WGS sequence"/>
</dbReference>
<dbReference type="OrthoDB" id="4124121at2"/>
<dbReference type="AlphaFoldDB" id="A0A0P7Y5P0"/>
<dbReference type="PATRIC" id="fig|1653334.4.peg.1824"/>
<accession>A0A0P7Y5P0</accession>
<comment type="similarity">
    <text evidence="1">Belongs to the NipSnap family.</text>
</comment>
<dbReference type="STRING" id="1653334.GA0071312_3762"/>
<dbReference type="Pfam" id="PF07978">
    <property type="entry name" value="NIPSNAP"/>
    <property type="match status" value="1"/>
</dbReference>
<comment type="caution">
    <text evidence="3">The sequence shown here is derived from an EMBL/GenBank/DDBJ whole genome shotgun (WGS) entry which is preliminary data.</text>
</comment>